<evidence type="ECO:0000256" key="1">
    <source>
        <dbReference type="SAM" id="Coils"/>
    </source>
</evidence>
<feature type="coiled-coil region" evidence="1">
    <location>
        <begin position="388"/>
        <end position="422"/>
    </location>
</feature>
<comment type="caution">
    <text evidence="3">The sequence shown here is derived from an EMBL/GenBank/DDBJ whole genome shotgun (WGS) entry which is preliminary data.</text>
</comment>
<dbReference type="EMBL" id="CAJNJA010012748">
    <property type="protein sequence ID" value="CAE7304058.1"/>
    <property type="molecule type" value="Genomic_DNA"/>
</dbReference>
<reference evidence="3" key="1">
    <citation type="submission" date="2021-02" db="EMBL/GenBank/DDBJ databases">
        <authorList>
            <person name="Dougan E. K."/>
            <person name="Rhodes N."/>
            <person name="Thang M."/>
            <person name="Chan C."/>
        </authorList>
    </citation>
    <scope>NUCLEOTIDE SEQUENCE</scope>
</reference>
<feature type="compositionally biased region" description="Pro residues" evidence="2">
    <location>
        <begin position="244"/>
        <end position="253"/>
    </location>
</feature>
<dbReference type="AlphaFoldDB" id="A0A812NLW9"/>
<dbReference type="OrthoDB" id="409175at2759"/>
<feature type="region of interest" description="Disordered" evidence="2">
    <location>
        <begin position="237"/>
        <end position="258"/>
    </location>
</feature>
<evidence type="ECO:0000256" key="2">
    <source>
        <dbReference type="SAM" id="MobiDB-lite"/>
    </source>
</evidence>
<sequence length="462" mass="51417">SEAILDFSTKLGLAGPNFDADVCGNDPEQIKYYDCQWWCMRLARTRETHFAENDAFDIVCPNLRDLLRHCADEDASMRTSAHYIVRNYGKGGLRFVQQMIADAMLTLMENLLSESTGMSQATLTQVMQCTGHLDNVVRTLAKPQRQRWVSLLVKALESLRGHESETLTLIADLKLLWRADDDPCRAYAEAEQQLTALKKQANKDVGPCPGSLIRKRHISTRPCLSTVMFDETPKRVNANASPKAAPPQPPPGPVQDAAGQELSRFVPRWFHQDAAGALHHEKGRAMILIQCEVQKKACFVTVLLQARVGTARHVASIASLGAQFHVKHEETDSVRTLCDAVLLAGEQGQDGGEEALKGIREFFGSHKVSVDSMLLVLDSNAVVGCAWQAELEEALECLAAQKKRQEKMIAEMERQTAQIQKKMEVRVKAWSTGPGHLDCRVGTELKERIEALQACRVVDYCR</sequence>
<evidence type="ECO:0000313" key="4">
    <source>
        <dbReference type="Proteomes" id="UP000601435"/>
    </source>
</evidence>
<protein>
    <submittedName>
        <fullName evidence="3">Uncharacterized protein</fullName>
    </submittedName>
</protein>
<organism evidence="3 4">
    <name type="scientific">Symbiodinium necroappetens</name>
    <dbReference type="NCBI Taxonomy" id="1628268"/>
    <lineage>
        <taxon>Eukaryota</taxon>
        <taxon>Sar</taxon>
        <taxon>Alveolata</taxon>
        <taxon>Dinophyceae</taxon>
        <taxon>Suessiales</taxon>
        <taxon>Symbiodiniaceae</taxon>
        <taxon>Symbiodinium</taxon>
    </lineage>
</organism>
<dbReference type="Proteomes" id="UP000601435">
    <property type="component" value="Unassembled WGS sequence"/>
</dbReference>
<accession>A0A812NLW9</accession>
<gene>
    <name evidence="3" type="ORF">SNEC2469_LOCUS7522</name>
</gene>
<evidence type="ECO:0000313" key="3">
    <source>
        <dbReference type="EMBL" id="CAE7304058.1"/>
    </source>
</evidence>
<keyword evidence="1" id="KW-0175">Coiled coil</keyword>
<name>A0A812NLW9_9DINO</name>
<proteinExistence type="predicted"/>
<keyword evidence="4" id="KW-1185">Reference proteome</keyword>
<feature type="non-terminal residue" evidence="3">
    <location>
        <position position="1"/>
    </location>
</feature>